<comment type="function">
    <text evidence="5">One of two assembly initiator proteins, it binds directly to the 5'-end of the 23S rRNA, where it nucleates assembly of the 50S subunit.</text>
</comment>
<name>A0A0H3XJ84_9MOLU</name>
<dbReference type="GO" id="GO:0005840">
    <property type="term" value="C:ribosome"/>
    <property type="evidence" value="ECO:0007669"/>
    <property type="project" value="UniProtKB-KW"/>
</dbReference>
<sequence>MIKLKFKKGDLVKVISGKHKGVEGPIMKIIRDKNRVVIEGITNTKHVKPSQDNTEGGIQAVPASIHISNIALIDPKNKKETTKISYQINDNGKKTRIARKSKAHLA</sequence>
<dbReference type="InterPro" id="IPR005825">
    <property type="entry name" value="Ribosomal_uL24_CS"/>
</dbReference>
<reference evidence="8 9" key="1">
    <citation type="journal article" date="2015" name="Genome Biol. Evol.">
        <title>Found and Lost: The Fates of Horizontally Acquired Genes in Arthropod-Symbiotic Spiroplasma.</title>
        <authorList>
            <person name="Lo W.S."/>
            <person name="Gasparich G.E."/>
            <person name="Kuo C.H."/>
        </authorList>
    </citation>
    <scope>NUCLEOTIDE SEQUENCE [LARGE SCALE GENOMIC DNA]</scope>
    <source>
        <strain evidence="9">TDA-040725-5</strain>
    </source>
</reference>
<gene>
    <name evidence="5 8" type="primary">rplX</name>
    <name evidence="8" type="ORF">SERIO_v1c02970</name>
</gene>
<keyword evidence="3 5" id="KW-0687">Ribonucleoprotein</keyword>
<evidence type="ECO:0000259" key="7">
    <source>
        <dbReference type="SMART" id="SM00739"/>
    </source>
</evidence>
<dbReference type="Proteomes" id="UP000035661">
    <property type="component" value="Chromosome"/>
</dbReference>
<comment type="similarity">
    <text evidence="1 5 6">Belongs to the universal ribosomal protein uL24 family.</text>
</comment>
<dbReference type="SUPFAM" id="SSF50104">
    <property type="entry name" value="Translation proteins SH3-like domain"/>
    <property type="match status" value="1"/>
</dbReference>
<dbReference type="KEGG" id="seri:SERIO_v1c02970"/>
<dbReference type="RefSeq" id="WP_047791148.1">
    <property type="nucleotide sequence ID" value="NZ_CP011856.1"/>
</dbReference>
<dbReference type="STRING" id="315358.SERIO_v1c02970"/>
<dbReference type="InterPro" id="IPR008991">
    <property type="entry name" value="Translation_prot_SH3-like_sf"/>
</dbReference>
<organism evidence="8 9">
    <name type="scientific">Spiroplasma eriocheiris</name>
    <dbReference type="NCBI Taxonomy" id="315358"/>
    <lineage>
        <taxon>Bacteria</taxon>
        <taxon>Bacillati</taxon>
        <taxon>Mycoplasmatota</taxon>
        <taxon>Mollicutes</taxon>
        <taxon>Entomoplasmatales</taxon>
        <taxon>Spiroplasmataceae</taxon>
        <taxon>Spiroplasma</taxon>
    </lineage>
</organism>
<reference evidence="9" key="2">
    <citation type="submission" date="2015-06" db="EMBL/GenBank/DDBJ databases">
        <title>Complete genome sequence of Spiroplasma eriocheiris TDA-040725-5 (DSM 21848).</title>
        <authorList>
            <person name="Lo W.-S."/>
            <person name="Kuo C.-H."/>
        </authorList>
    </citation>
    <scope>NUCLEOTIDE SEQUENCE [LARGE SCALE GENOMIC DNA]</scope>
    <source>
        <strain evidence="9">TDA-040725-5</strain>
    </source>
</reference>
<accession>A0A0H3XJ84</accession>
<evidence type="ECO:0000256" key="3">
    <source>
        <dbReference type="ARBA" id="ARBA00023274"/>
    </source>
</evidence>
<dbReference type="PATRIC" id="fig|743698.3.peg.299"/>
<dbReference type="GO" id="GO:0019843">
    <property type="term" value="F:rRNA binding"/>
    <property type="evidence" value="ECO:0007669"/>
    <property type="project" value="UniProtKB-UniRule"/>
</dbReference>
<keyword evidence="5" id="KW-0699">rRNA-binding</keyword>
<proteinExistence type="inferred from homology"/>
<protein>
    <recommendedName>
        <fullName evidence="4 5">Large ribosomal subunit protein uL24</fullName>
    </recommendedName>
</protein>
<dbReference type="GO" id="GO:0006412">
    <property type="term" value="P:translation"/>
    <property type="evidence" value="ECO:0007669"/>
    <property type="project" value="UniProtKB-UniRule"/>
</dbReference>
<dbReference type="SMART" id="SM00739">
    <property type="entry name" value="KOW"/>
    <property type="match status" value="1"/>
</dbReference>
<dbReference type="CDD" id="cd06089">
    <property type="entry name" value="KOW_RPL26"/>
    <property type="match status" value="1"/>
</dbReference>
<comment type="function">
    <text evidence="5">One of the proteins that surrounds the polypeptide exit tunnel on the outside of the subunit.</text>
</comment>
<comment type="subunit">
    <text evidence="5">Part of the 50S ribosomal subunit.</text>
</comment>
<dbReference type="NCBIfam" id="TIGR01079">
    <property type="entry name" value="rplX_bact"/>
    <property type="match status" value="1"/>
</dbReference>
<dbReference type="EMBL" id="CP011856">
    <property type="protein sequence ID" value="AKM53881.1"/>
    <property type="molecule type" value="Genomic_DNA"/>
</dbReference>
<evidence type="ECO:0000256" key="4">
    <source>
        <dbReference type="ARBA" id="ARBA00035206"/>
    </source>
</evidence>
<evidence type="ECO:0000256" key="1">
    <source>
        <dbReference type="ARBA" id="ARBA00010618"/>
    </source>
</evidence>
<dbReference type="GO" id="GO:0003735">
    <property type="term" value="F:structural constituent of ribosome"/>
    <property type="evidence" value="ECO:0007669"/>
    <property type="project" value="InterPro"/>
</dbReference>
<evidence type="ECO:0000313" key="9">
    <source>
        <dbReference type="Proteomes" id="UP000035661"/>
    </source>
</evidence>
<evidence type="ECO:0000256" key="2">
    <source>
        <dbReference type="ARBA" id="ARBA00022980"/>
    </source>
</evidence>
<dbReference type="InterPro" id="IPR041988">
    <property type="entry name" value="Ribosomal_uL24_KOW"/>
</dbReference>
<dbReference type="PANTHER" id="PTHR12903">
    <property type="entry name" value="MITOCHONDRIAL RIBOSOMAL PROTEIN L24"/>
    <property type="match status" value="1"/>
</dbReference>
<evidence type="ECO:0000256" key="5">
    <source>
        <dbReference type="HAMAP-Rule" id="MF_01326"/>
    </source>
</evidence>
<keyword evidence="5" id="KW-0694">RNA-binding</keyword>
<keyword evidence="9" id="KW-1185">Reference proteome</keyword>
<dbReference type="PROSITE" id="PS01108">
    <property type="entry name" value="RIBOSOMAL_L24"/>
    <property type="match status" value="1"/>
</dbReference>
<dbReference type="GO" id="GO:1990904">
    <property type="term" value="C:ribonucleoprotein complex"/>
    <property type="evidence" value="ECO:0007669"/>
    <property type="project" value="UniProtKB-KW"/>
</dbReference>
<dbReference type="InterPro" id="IPR057264">
    <property type="entry name" value="Ribosomal_uL24_C"/>
</dbReference>
<feature type="domain" description="KOW" evidence="7">
    <location>
        <begin position="5"/>
        <end position="32"/>
    </location>
</feature>
<evidence type="ECO:0000256" key="6">
    <source>
        <dbReference type="RuleBase" id="RU003477"/>
    </source>
</evidence>
<dbReference type="HAMAP" id="MF_01326_B">
    <property type="entry name" value="Ribosomal_uL24_B"/>
    <property type="match status" value="1"/>
</dbReference>
<dbReference type="Gene3D" id="2.30.30.30">
    <property type="match status" value="1"/>
</dbReference>
<dbReference type="InterPro" id="IPR005824">
    <property type="entry name" value="KOW"/>
</dbReference>
<dbReference type="Pfam" id="PF17136">
    <property type="entry name" value="ribosomal_L24"/>
    <property type="match status" value="1"/>
</dbReference>
<keyword evidence="2 5" id="KW-0689">Ribosomal protein</keyword>
<dbReference type="Pfam" id="PF00467">
    <property type="entry name" value="KOW"/>
    <property type="match status" value="1"/>
</dbReference>
<dbReference type="InterPro" id="IPR014722">
    <property type="entry name" value="Rib_uL2_dom2"/>
</dbReference>
<evidence type="ECO:0000313" key="8">
    <source>
        <dbReference type="EMBL" id="AKM53881.1"/>
    </source>
</evidence>
<dbReference type="InterPro" id="IPR003256">
    <property type="entry name" value="Ribosomal_uL24"/>
</dbReference>
<dbReference type="AlphaFoldDB" id="A0A0H3XJ84"/>